<organism evidence="1 2">
    <name type="scientific">Immersiella caudata</name>
    <dbReference type="NCBI Taxonomy" id="314043"/>
    <lineage>
        <taxon>Eukaryota</taxon>
        <taxon>Fungi</taxon>
        <taxon>Dikarya</taxon>
        <taxon>Ascomycota</taxon>
        <taxon>Pezizomycotina</taxon>
        <taxon>Sordariomycetes</taxon>
        <taxon>Sordariomycetidae</taxon>
        <taxon>Sordariales</taxon>
        <taxon>Lasiosphaeriaceae</taxon>
        <taxon>Immersiella</taxon>
    </lineage>
</organism>
<accession>A0AA40CC64</accession>
<keyword evidence="2" id="KW-1185">Reference proteome</keyword>
<gene>
    <name evidence="1" type="ORF">B0T14DRAFT_505080</name>
</gene>
<evidence type="ECO:0000313" key="2">
    <source>
        <dbReference type="Proteomes" id="UP001175000"/>
    </source>
</evidence>
<evidence type="ECO:0000313" key="1">
    <source>
        <dbReference type="EMBL" id="KAK0632780.1"/>
    </source>
</evidence>
<sequence>MLPKISSINPFLSFLLSFRMGSPLGIPRPIISAHLRLGTTRGAAVADCTNNLHTQVLCMPFAHMSVWCQRLR</sequence>
<reference evidence="1" key="1">
    <citation type="submission" date="2023-06" db="EMBL/GenBank/DDBJ databases">
        <title>Genome-scale phylogeny and comparative genomics of the fungal order Sordariales.</title>
        <authorList>
            <consortium name="Lawrence Berkeley National Laboratory"/>
            <person name="Hensen N."/>
            <person name="Bonometti L."/>
            <person name="Westerberg I."/>
            <person name="Brannstrom I.O."/>
            <person name="Guillou S."/>
            <person name="Cros-Aarteil S."/>
            <person name="Calhoun S."/>
            <person name="Haridas S."/>
            <person name="Kuo A."/>
            <person name="Mondo S."/>
            <person name="Pangilinan J."/>
            <person name="Riley R."/>
            <person name="Labutti K."/>
            <person name="Andreopoulos B."/>
            <person name="Lipzen A."/>
            <person name="Chen C."/>
            <person name="Yanf M."/>
            <person name="Daum C."/>
            <person name="Ng V."/>
            <person name="Clum A."/>
            <person name="Steindorff A."/>
            <person name="Ohm R."/>
            <person name="Martin F."/>
            <person name="Silar P."/>
            <person name="Natvig D."/>
            <person name="Lalanne C."/>
            <person name="Gautier V."/>
            <person name="Ament-Velasquez S.L."/>
            <person name="Kruys A."/>
            <person name="Hutchinson M.I."/>
            <person name="Powell A.J."/>
            <person name="Barry K."/>
            <person name="Miller A.N."/>
            <person name="Grigoriev I.V."/>
            <person name="Debuchy R."/>
            <person name="Gladieux P."/>
            <person name="Thoren M.H."/>
            <person name="Johannesson H."/>
        </authorList>
    </citation>
    <scope>NUCLEOTIDE SEQUENCE</scope>
    <source>
        <strain evidence="1">CBS 606.72</strain>
    </source>
</reference>
<name>A0AA40CC64_9PEZI</name>
<dbReference type="EMBL" id="JAULSU010000001">
    <property type="protein sequence ID" value="KAK0632780.1"/>
    <property type="molecule type" value="Genomic_DNA"/>
</dbReference>
<dbReference type="Proteomes" id="UP001175000">
    <property type="component" value="Unassembled WGS sequence"/>
</dbReference>
<comment type="caution">
    <text evidence="1">The sequence shown here is derived from an EMBL/GenBank/DDBJ whole genome shotgun (WGS) entry which is preliminary data.</text>
</comment>
<dbReference type="AlphaFoldDB" id="A0AA40CC64"/>
<proteinExistence type="predicted"/>
<protein>
    <submittedName>
        <fullName evidence="1">Uncharacterized protein</fullName>
    </submittedName>
</protein>